<keyword evidence="1" id="KW-1133">Transmembrane helix</keyword>
<name>B2YG85_MHVB</name>
<evidence type="ECO:0000313" key="3">
    <source>
        <dbReference type="Proteomes" id="UP000011274"/>
    </source>
</evidence>
<keyword evidence="3" id="KW-1185">Reference proteome</keyword>
<feature type="transmembrane region" description="Helical" evidence="1">
    <location>
        <begin position="163"/>
        <end position="181"/>
    </location>
</feature>
<feature type="transmembrane region" description="Helical" evidence="1">
    <location>
        <begin position="138"/>
        <end position="157"/>
    </location>
</feature>
<organism evidence="2 3">
    <name type="scientific">Musca hytrovirus</name>
    <name type="common">isolate Musca domestica/United States/Boucias/-</name>
    <name type="synonym">MHV</name>
    <dbReference type="NCBI Taxonomy" id="523909"/>
    <lineage>
        <taxon>Viruses</taxon>
        <taxon>Viruses incertae sedis</taxon>
        <taxon>Naldaviricetes</taxon>
        <taxon>Lefavirales</taxon>
        <taxon>Hytrosaviridae</taxon>
        <taxon>Muscavirus</taxon>
        <taxon>Muscavirus musdomesticae</taxon>
    </lineage>
</organism>
<accession>B2YG85</accession>
<dbReference type="EMBL" id="EU522111">
    <property type="protein sequence ID" value="ACD03567.1"/>
    <property type="molecule type" value="Genomic_DNA"/>
</dbReference>
<proteinExistence type="predicted"/>
<dbReference type="Pfam" id="PF05820">
    <property type="entry name" value="Ac81"/>
    <property type="match status" value="1"/>
</dbReference>
<dbReference type="GeneID" id="6295445"/>
<keyword evidence="1" id="KW-0812">Transmembrane</keyword>
<sequence length="205" mass="24047">MSSSNVLDHKYTEEKVKAALEEWADDAKKEPKLCSIESRLMNNSNVTKTNIIIYRKYPLYERFTFPSHYYMTIDDKIWHPGYGDDMNIFQTKTPGSDEGLRHGIIEMKEKCNYCVYWELYRNFQSDRNFNIMVNNCQVIMGMFAETICILIIIVAVVSGAITGHYAFMLLFIFLFCVLLIFSSTTHCRDKYTFSTCPHIKPIREY</sequence>
<protein>
    <submittedName>
        <fullName evidence="2">Ac81-like protein</fullName>
    </submittedName>
</protein>
<dbReference type="KEGG" id="vg:6295445"/>
<dbReference type="RefSeq" id="YP_001883436.1">
    <property type="nucleotide sequence ID" value="NC_010671.1"/>
</dbReference>
<evidence type="ECO:0000313" key="2">
    <source>
        <dbReference type="EMBL" id="ACD03567.1"/>
    </source>
</evidence>
<reference evidence="2 3" key="1">
    <citation type="journal article" date="2008" name="Virology">
        <title>Sequence analysis of a non-classified, non-occluded DNA virus that causes salivary gland hypertrophy of Musca domestica, MdSGHV.</title>
        <authorList>
            <person name="Garcia-Maruniak A."/>
            <person name="Maruniak J.E."/>
            <person name="Farmerie W."/>
            <person name="Boucias D.G."/>
        </authorList>
    </citation>
    <scope>NUCLEOTIDE SEQUENCE [LARGE SCALE GENOMIC DNA]</scope>
    <source>
        <strain evidence="3">Isolate Musca domestica/United States/Boucias/-</strain>
    </source>
</reference>
<organismHost>
    <name type="scientific">Musca domestica</name>
    <name type="common">House fly</name>
    <dbReference type="NCBI Taxonomy" id="7370"/>
</organismHost>
<dbReference type="OrthoDB" id="36604at10239"/>
<dbReference type="InterPro" id="IPR008563">
    <property type="entry name" value="AcMNPV_AC81"/>
</dbReference>
<dbReference type="Proteomes" id="UP000011274">
    <property type="component" value="Segment"/>
</dbReference>
<keyword evidence="1" id="KW-0472">Membrane</keyword>
<evidence type="ECO:0000256" key="1">
    <source>
        <dbReference type="SAM" id="Phobius"/>
    </source>
</evidence>
<gene>
    <name evidence="2" type="ORF">MdSGHV108</name>
</gene>